<keyword evidence="3" id="KW-1185">Reference proteome</keyword>
<accession>A0A518H3V0</accession>
<dbReference type="KEGG" id="tpla:ElP_34060"/>
<dbReference type="RefSeq" id="WP_197447047.1">
    <property type="nucleotide sequence ID" value="NZ_CP036426.1"/>
</dbReference>
<name>A0A518H3V0_9BACT</name>
<feature type="region of interest" description="Disordered" evidence="1">
    <location>
        <begin position="1"/>
        <end position="20"/>
    </location>
</feature>
<protein>
    <submittedName>
        <fullName evidence="2">Uncharacterized protein</fullName>
    </submittedName>
</protein>
<proteinExistence type="predicted"/>
<sequence length="51" mass="5093">MIRGYSGAGHSAATDDGRPPLVAAGLTVQGRLAAVVASLDRVATKRGSRAS</sequence>
<organism evidence="2 3">
    <name type="scientific">Tautonia plasticadhaerens</name>
    <dbReference type="NCBI Taxonomy" id="2527974"/>
    <lineage>
        <taxon>Bacteria</taxon>
        <taxon>Pseudomonadati</taxon>
        <taxon>Planctomycetota</taxon>
        <taxon>Planctomycetia</taxon>
        <taxon>Isosphaerales</taxon>
        <taxon>Isosphaeraceae</taxon>
        <taxon>Tautonia</taxon>
    </lineage>
</organism>
<dbReference type="AlphaFoldDB" id="A0A518H3V0"/>
<gene>
    <name evidence="2" type="ORF">ElP_34060</name>
</gene>
<evidence type="ECO:0000313" key="3">
    <source>
        <dbReference type="Proteomes" id="UP000317835"/>
    </source>
</evidence>
<evidence type="ECO:0000256" key="1">
    <source>
        <dbReference type="SAM" id="MobiDB-lite"/>
    </source>
</evidence>
<dbReference type="Proteomes" id="UP000317835">
    <property type="component" value="Chromosome"/>
</dbReference>
<evidence type="ECO:0000313" key="2">
    <source>
        <dbReference type="EMBL" id="QDV35503.1"/>
    </source>
</evidence>
<reference evidence="2 3" key="1">
    <citation type="submission" date="2019-02" db="EMBL/GenBank/DDBJ databases">
        <title>Deep-cultivation of Planctomycetes and their phenomic and genomic characterization uncovers novel biology.</title>
        <authorList>
            <person name="Wiegand S."/>
            <person name="Jogler M."/>
            <person name="Boedeker C."/>
            <person name="Pinto D."/>
            <person name="Vollmers J."/>
            <person name="Rivas-Marin E."/>
            <person name="Kohn T."/>
            <person name="Peeters S.H."/>
            <person name="Heuer A."/>
            <person name="Rast P."/>
            <person name="Oberbeckmann S."/>
            <person name="Bunk B."/>
            <person name="Jeske O."/>
            <person name="Meyerdierks A."/>
            <person name="Storesund J.E."/>
            <person name="Kallscheuer N."/>
            <person name="Luecker S."/>
            <person name="Lage O.M."/>
            <person name="Pohl T."/>
            <person name="Merkel B.J."/>
            <person name="Hornburger P."/>
            <person name="Mueller R.-W."/>
            <person name="Bruemmer F."/>
            <person name="Labrenz M."/>
            <person name="Spormann A.M."/>
            <person name="Op den Camp H."/>
            <person name="Overmann J."/>
            <person name="Amann R."/>
            <person name="Jetten M.S.M."/>
            <person name="Mascher T."/>
            <person name="Medema M.H."/>
            <person name="Devos D.P."/>
            <person name="Kaster A.-K."/>
            <person name="Ovreas L."/>
            <person name="Rohde M."/>
            <person name="Galperin M.Y."/>
            <person name="Jogler C."/>
        </authorList>
    </citation>
    <scope>NUCLEOTIDE SEQUENCE [LARGE SCALE GENOMIC DNA]</scope>
    <source>
        <strain evidence="2 3">ElP</strain>
    </source>
</reference>
<dbReference type="EMBL" id="CP036426">
    <property type="protein sequence ID" value="QDV35503.1"/>
    <property type="molecule type" value="Genomic_DNA"/>
</dbReference>